<dbReference type="Proteomes" id="UP000271469">
    <property type="component" value="Chromosome"/>
</dbReference>
<sequence length="156" mass="16501">MNTTTRRITAGIAALAATAGIGLGLAGAANAGTMPVTRPGEPTIAMTITNHTDKPEYLLGSTTGQGGQWVNAPQRVLYPGASETVTAVAPFANSLTANAQYRIGLFGPTANYEIENMKGNTNTAMSGIWGPHAQNYWMNHNISSRYPMVNVGFDQW</sequence>
<evidence type="ECO:0000313" key="3">
    <source>
        <dbReference type="Proteomes" id="UP000271469"/>
    </source>
</evidence>
<gene>
    <name evidence="2" type="ORF">D7316_03836</name>
</gene>
<dbReference type="EMBL" id="CP033972">
    <property type="protein sequence ID" value="AZG47228.1"/>
    <property type="molecule type" value="Genomic_DNA"/>
</dbReference>
<dbReference type="KEGG" id="gom:D7316_03836"/>
<keyword evidence="3" id="KW-1185">Reference proteome</keyword>
<reference evidence="2 3" key="1">
    <citation type="submission" date="2018-11" db="EMBL/GenBank/DDBJ databases">
        <title>Gordonia insulae sp. nov., isolated from an island soil.</title>
        <authorList>
            <person name="Kim Y.S."/>
            <person name="Kim S.B."/>
        </authorList>
    </citation>
    <scope>NUCLEOTIDE SEQUENCE [LARGE SCALE GENOMIC DNA]</scope>
    <source>
        <strain evidence="2 3">MMS17-SY073</strain>
    </source>
</reference>
<organism evidence="2 3">
    <name type="scientific">Gordonia insulae</name>
    <dbReference type="NCBI Taxonomy" id="2420509"/>
    <lineage>
        <taxon>Bacteria</taxon>
        <taxon>Bacillati</taxon>
        <taxon>Actinomycetota</taxon>
        <taxon>Actinomycetes</taxon>
        <taxon>Mycobacteriales</taxon>
        <taxon>Gordoniaceae</taxon>
        <taxon>Gordonia</taxon>
    </lineage>
</organism>
<evidence type="ECO:0000256" key="1">
    <source>
        <dbReference type="SAM" id="SignalP"/>
    </source>
</evidence>
<evidence type="ECO:0000313" key="2">
    <source>
        <dbReference type="EMBL" id="AZG47228.1"/>
    </source>
</evidence>
<dbReference type="AlphaFoldDB" id="A0A3G8JQN9"/>
<proteinExistence type="predicted"/>
<accession>A0A3G8JQN9</accession>
<keyword evidence="1" id="KW-0732">Signal</keyword>
<feature type="signal peptide" evidence="1">
    <location>
        <begin position="1"/>
        <end position="31"/>
    </location>
</feature>
<protein>
    <submittedName>
        <fullName evidence="2">Uncharacterized protein</fullName>
    </submittedName>
</protein>
<dbReference type="RefSeq" id="WP_124709626.1">
    <property type="nucleotide sequence ID" value="NZ_CP033972.1"/>
</dbReference>
<dbReference type="OrthoDB" id="4374126at2"/>
<name>A0A3G8JQN9_9ACTN</name>
<feature type="chain" id="PRO_5038677864" evidence="1">
    <location>
        <begin position="32"/>
        <end position="156"/>
    </location>
</feature>